<evidence type="ECO:0000259" key="1">
    <source>
        <dbReference type="Pfam" id="PF07000"/>
    </source>
</evidence>
<proteinExistence type="predicted"/>
<dbReference type="InterPro" id="IPR010733">
    <property type="entry name" value="DUF1308"/>
</dbReference>
<dbReference type="AlphaFoldDB" id="A0A3P7Q628"/>
<keyword evidence="3" id="KW-1185">Reference proteome</keyword>
<feature type="domain" description="DUF1308" evidence="1">
    <location>
        <begin position="229"/>
        <end position="277"/>
    </location>
</feature>
<dbReference type="PANTHER" id="PTHR13379:SF0">
    <property type="entry name" value="UPF0415 PROTEIN C7ORF25"/>
    <property type="match status" value="1"/>
</dbReference>
<dbReference type="Proteomes" id="UP000274756">
    <property type="component" value="Unassembled WGS sequence"/>
</dbReference>
<accession>A0A3P7Q628</accession>
<evidence type="ECO:0000313" key="3">
    <source>
        <dbReference type="Proteomes" id="UP000274756"/>
    </source>
</evidence>
<organism evidence="2 3">
    <name type="scientific">Dracunculus medinensis</name>
    <name type="common">Guinea worm</name>
    <dbReference type="NCBI Taxonomy" id="318479"/>
    <lineage>
        <taxon>Eukaryota</taxon>
        <taxon>Metazoa</taxon>
        <taxon>Ecdysozoa</taxon>
        <taxon>Nematoda</taxon>
        <taxon>Chromadorea</taxon>
        <taxon>Rhabditida</taxon>
        <taxon>Spirurina</taxon>
        <taxon>Dracunculoidea</taxon>
        <taxon>Dracunculidae</taxon>
        <taxon>Dracunculus</taxon>
    </lineage>
</organism>
<dbReference type="PANTHER" id="PTHR13379">
    <property type="entry name" value="UNCHARACTERIZED DUF1308"/>
    <property type="match status" value="1"/>
</dbReference>
<dbReference type="STRING" id="318479.A0A3P7Q628"/>
<protein>
    <recommendedName>
        <fullName evidence="1">DUF1308 domain-containing protein</fullName>
    </recommendedName>
</protein>
<feature type="domain" description="DUF1308" evidence="1">
    <location>
        <begin position="98"/>
        <end position="213"/>
    </location>
</feature>
<reference evidence="2 3" key="1">
    <citation type="submission" date="2018-11" db="EMBL/GenBank/DDBJ databases">
        <authorList>
            <consortium name="Pathogen Informatics"/>
        </authorList>
    </citation>
    <scope>NUCLEOTIDE SEQUENCE [LARGE SCALE GENOMIC DNA]</scope>
</reference>
<dbReference type="EMBL" id="UYYG01001176">
    <property type="protein sequence ID" value="VDN59133.1"/>
    <property type="molecule type" value="Genomic_DNA"/>
</dbReference>
<sequence>MESVGAADRTLRHAEQYLTFASNFLIFFQPPSVIMEFVNKVPDVLAKKLTSLGVEVKGVEASLSDFINLPSVDSDDDFYQEILIPEPIRQKPVVIDTVNFDVSAVFVLISSMTEENGTNYRFRSSLLEMQAEEERKLPARPMLIEAMKDKRLIICRSAYNAVREIIKTVAGASEKKRAEIFLDKIEIVEDKLSQRIERLQTGLKITKRTKVGFFKNLLTNYTRFNKVQIQVIFGSGDFYKAVTATSNKHFVNAASQQGVSLAVILVQSRALSEQKQMELLER</sequence>
<dbReference type="Pfam" id="PF07000">
    <property type="entry name" value="DUF1308"/>
    <property type="match status" value="2"/>
</dbReference>
<name>A0A3P7Q628_DRAME</name>
<gene>
    <name evidence="2" type="ORF">DME_LOCUS9106</name>
</gene>
<dbReference type="OrthoDB" id="441890at2759"/>
<evidence type="ECO:0000313" key="2">
    <source>
        <dbReference type="EMBL" id="VDN59133.1"/>
    </source>
</evidence>